<dbReference type="HOGENOM" id="CLU_2773730_0_0_12"/>
<keyword evidence="2" id="KW-1185">Reference proteome</keyword>
<reference evidence="2" key="1">
    <citation type="submission" date="2011-02" db="EMBL/GenBank/DDBJ databases">
        <title>Complete sequence of Spirochaeta sp. Buddy.</title>
        <authorList>
            <person name="Lucas S."/>
            <person name="Copeland A."/>
            <person name="Lapidus A."/>
            <person name="Cheng J.-F."/>
            <person name="Goodwin L."/>
            <person name="Pitluck S."/>
            <person name="Zeytun A."/>
            <person name="Detter J.C."/>
            <person name="Han C."/>
            <person name="Tapia R."/>
            <person name="Land M."/>
            <person name="Hauser L."/>
            <person name="Kyrpides N."/>
            <person name="Ivanova N."/>
            <person name="Mikhailova N."/>
            <person name="Pagani I."/>
            <person name="Ritalahti K.M."/>
            <person name="Loeffler F.E."/>
            <person name="Woyke T."/>
        </authorList>
    </citation>
    <scope>NUCLEOTIDE SEQUENCE [LARGE SCALE GENOMIC DNA]</scope>
    <source>
        <strain evidence="2">ATCC BAA-1886 / DSM 22777 / Buddy</strain>
    </source>
</reference>
<dbReference type="KEGG" id="sbu:SpiBuddy_2371"/>
<gene>
    <name evidence="1" type="ordered locus">SpiBuddy_2371</name>
</gene>
<name>F0RRD4_SPHGB</name>
<dbReference type="AlphaFoldDB" id="F0RRD4"/>
<proteinExistence type="predicted"/>
<accession>F0RRD4</accession>
<dbReference type="Proteomes" id="UP000008466">
    <property type="component" value="Chromosome"/>
</dbReference>
<organism evidence="1 2">
    <name type="scientific">Sphaerochaeta globosa (strain ATCC BAA-1886 / DSM 22777 / Buddy)</name>
    <name type="common">Spirochaeta sp. (strain Buddy)</name>
    <dbReference type="NCBI Taxonomy" id="158189"/>
    <lineage>
        <taxon>Bacteria</taxon>
        <taxon>Pseudomonadati</taxon>
        <taxon>Spirochaetota</taxon>
        <taxon>Spirochaetia</taxon>
        <taxon>Spirochaetales</taxon>
        <taxon>Sphaerochaetaceae</taxon>
        <taxon>Sphaerochaeta</taxon>
    </lineage>
</organism>
<protein>
    <submittedName>
        <fullName evidence="1">Uncharacterized protein</fullName>
    </submittedName>
</protein>
<evidence type="ECO:0000313" key="2">
    <source>
        <dbReference type="Proteomes" id="UP000008466"/>
    </source>
</evidence>
<sequence length="69" mass="7553">MAEKNPIAIANLKINGVMRGLYSDIYLLALQITTEVGVPAIKNDSKEYMLVVLSVESVEDLSGIDKPFL</sequence>
<evidence type="ECO:0000313" key="1">
    <source>
        <dbReference type="EMBL" id="ADY14186.1"/>
    </source>
</evidence>
<dbReference type="EMBL" id="CP002541">
    <property type="protein sequence ID" value="ADY14186.1"/>
    <property type="molecule type" value="Genomic_DNA"/>
</dbReference>